<reference evidence="2" key="1">
    <citation type="journal article" date="2024" name="Proc. Natl. Acad. Sci. U.S.A.">
        <title>Extraordinary preservation of gene collinearity over three hundred million years revealed in homosporous lycophytes.</title>
        <authorList>
            <person name="Li C."/>
            <person name="Wickell D."/>
            <person name="Kuo L.Y."/>
            <person name="Chen X."/>
            <person name="Nie B."/>
            <person name="Liao X."/>
            <person name="Peng D."/>
            <person name="Ji J."/>
            <person name="Jenkins J."/>
            <person name="Williams M."/>
            <person name="Shu S."/>
            <person name="Plott C."/>
            <person name="Barry K."/>
            <person name="Rajasekar S."/>
            <person name="Grimwood J."/>
            <person name="Han X."/>
            <person name="Sun S."/>
            <person name="Hou Z."/>
            <person name="He W."/>
            <person name="Dai G."/>
            <person name="Sun C."/>
            <person name="Schmutz J."/>
            <person name="Leebens-Mack J.H."/>
            <person name="Li F.W."/>
            <person name="Wang L."/>
        </authorList>
    </citation>
    <scope>NUCLEOTIDE SEQUENCE [LARGE SCALE GENOMIC DNA]</scope>
    <source>
        <strain evidence="2">cv. PW_Plant_1</strain>
    </source>
</reference>
<organism evidence="1 2">
    <name type="scientific">Diphasiastrum complanatum</name>
    <name type="common">Issler's clubmoss</name>
    <name type="synonym">Lycopodium complanatum</name>
    <dbReference type="NCBI Taxonomy" id="34168"/>
    <lineage>
        <taxon>Eukaryota</taxon>
        <taxon>Viridiplantae</taxon>
        <taxon>Streptophyta</taxon>
        <taxon>Embryophyta</taxon>
        <taxon>Tracheophyta</taxon>
        <taxon>Lycopodiopsida</taxon>
        <taxon>Lycopodiales</taxon>
        <taxon>Lycopodiaceae</taxon>
        <taxon>Lycopodioideae</taxon>
        <taxon>Diphasiastrum</taxon>
    </lineage>
</organism>
<dbReference type="EMBL" id="CM055097">
    <property type="protein sequence ID" value="KAJ7551835.1"/>
    <property type="molecule type" value="Genomic_DNA"/>
</dbReference>
<sequence>MAEEDERAKQESLHACSPGEPERQCSNYIENCEPKSEGHRKNVHEDQWKSRCGKQLPVLVVGHYCHDCIRLVGGASIDALGGSASYISNVLDALSVKAHVVSKVGGDFEFISQVSHPPLILEEQHTTQFFADYTTGKDRVLRVGKVCEQILSSDIPLEGEYSLGLAVGVAGEITISVIERMLKVSQRVIVDLQALIRRIDSSTGDVNLQHIRTTPFDSILNQISFLKATRAESAYIDLDSARQVTCVLVTDGKHGSTVYQRDKEYHVPPFATEEVDPTGAGDSFLAGFVAGLYRGFPVQKAVLMGNYFGALAVSQIGIPQLKLADLEELQEIFYGVEEQEINCNLQTDSSETADRFHTSQTSQIHP</sequence>
<gene>
    <name evidence="1" type="ORF">O6H91_06G031100</name>
</gene>
<proteinExistence type="predicted"/>
<keyword evidence="2" id="KW-1185">Reference proteome</keyword>
<comment type="caution">
    <text evidence="1">The sequence shown here is derived from an EMBL/GenBank/DDBJ whole genome shotgun (WGS) entry which is preliminary data.</text>
</comment>
<name>A0ACC2DC24_DIPCM</name>
<accession>A0ACC2DC24</accession>
<protein>
    <submittedName>
        <fullName evidence="1">Uncharacterized protein</fullName>
    </submittedName>
</protein>
<dbReference type="Proteomes" id="UP001162992">
    <property type="component" value="Chromosome 6"/>
</dbReference>
<evidence type="ECO:0000313" key="1">
    <source>
        <dbReference type="EMBL" id="KAJ7551835.1"/>
    </source>
</evidence>
<evidence type="ECO:0000313" key="2">
    <source>
        <dbReference type="Proteomes" id="UP001162992"/>
    </source>
</evidence>